<proteinExistence type="predicted"/>
<dbReference type="Gene3D" id="2.60.40.1180">
    <property type="entry name" value="Golgi alpha-mannosidase II"/>
    <property type="match status" value="2"/>
</dbReference>
<organism evidence="2 3">
    <name type="scientific">Paraphaeosphaeria sporulosa</name>
    <dbReference type="NCBI Taxonomy" id="1460663"/>
    <lineage>
        <taxon>Eukaryota</taxon>
        <taxon>Fungi</taxon>
        <taxon>Dikarya</taxon>
        <taxon>Ascomycota</taxon>
        <taxon>Pezizomycotina</taxon>
        <taxon>Dothideomycetes</taxon>
        <taxon>Pleosporomycetidae</taxon>
        <taxon>Pleosporales</taxon>
        <taxon>Massarineae</taxon>
        <taxon>Didymosphaeriaceae</taxon>
        <taxon>Paraphaeosphaeria</taxon>
    </lineage>
</organism>
<evidence type="ECO:0000313" key="3">
    <source>
        <dbReference type="Proteomes" id="UP000077069"/>
    </source>
</evidence>
<dbReference type="Pfam" id="PF21365">
    <property type="entry name" value="Glyco_hydro_31_3rd"/>
    <property type="match status" value="1"/>
</dbReference>
<dbReference type="Proteomes" id="UP000077069">
    <property type="component" value="Unassembled WGS sequence"/>
</dbReference>
<dbReference type="PANTHER" id="PTHR22762:SF133">
    <property type="entry name" value="P-TYPE DOMAIN-CONTAINING PROTEIN"/>
    <property type="match status" value="1"/>
</dbReference>
<dbReference type="EMBL" id="KV441557">
    <property type="protein sequence ID" value="OAG01710.1"/>
    <property type="molecule type" value="Genomic_DNA"/>
</dbReference>
<protein>
    <recommendedName>
        <fullName evidence="1">Glycosyl hydrolase family 31 C-terminal domain-containing protein</fullName>
    </recommendedName>
</protein>
<accession>A0A177C4W2</accession>
<dbReference type="GeneID" id="28766726"/>
<dbReference type="InterPro" id="IPR013780">
    <property type="entry name" value="Glyco_hydro_b"/>
</dbReference>
<evidence type="ECO:0000313" key="2">
    <source>
        <dbReference type="EMBL" id="OAG01710.1"/>
    </source>
</evidence>
<dbReference type="SUPFAM" id="SSF51011">
    <property type="entry name" value="Glycosyl hydrolase domain"/>
    <property type="match status" value="1"/>
</dbReference>
<dbReference type="PANTHER" id="PTHR22762">
    <property type="entry name" value="ALPHA-GLUCOSIDASE"/>
    <property type="match status" value="1"/>
</dbReference>
<dbReference type="InterPro" id="IPR048395">
    <property type="entry name" value="Glyco_hydro_31_C"/>
</dbReference>
<dbReference type="OrthoDB" id="5839090at2759"/>
<dbReference type="STRING" id="1460663.A0A177C4W2"/>
<dbReference type="RefSeq" id="XP_018032075.1">
    <property type="nucleotide sequence ID" value="XM_018183240.1"/>
</dbReference>
<feature type="domain" description="Glycosyl hydrolase family 31 C-terminal" evidence="1">
    <location>
        <begin position="5"/>
        <end position="65"/>
    </location>
</feature>
<reference evidence="2 3" key="1">
    <citation type="submission" date="2016-05" db="EMBL/GenBank/DDBJ databases">
        <title>Comparative analysis of secretome profiles of manganese(II)-oxidizing ascomycete fungi.</title>
        <authorList>
            <consortium name="DOE Joint Genome Institute"/>
            <person name="Zeiner C.A."/>
            <person name="Purvine S.O."/>
            <person name="Zink E.M."/>
            <person name="Wu S."/>
            <person name="Pasa-Tolic L."/>
            <person name="Chaput D.L."/>
            <person name="Haridas S."/>
            <person name="Grigoriev I.V."/>
            <person name="Santelli C.M."/>
            <person name="Hansel C.M."/>
        </authorList>
    </citation>
    <scope>NUCLEOTIDE SEQUENCE [LARGE SCALE GENOMIC DNA]</scope>
    <source>
        <strain evidence="2 3">AP3s5-JAC2a</strain>
    </source>
</reference>
<evidence type="ECO:0000259" key="1">
    <source>
        <dbReference type="Pfam" id="PF21365"/>
    </source>
</evidence>
<keyword evidence="3" id="KW-1185">Reference proteome</keyword>
<dbReference type="AlphaFoldDB" id="A0A177C4W2"/>
<dbReference type="GO" id="GO:0004553">
    <property type="term" value="F:hydrolase activity, hydrolyzing O-glycosyl compounds"/>
    <property type="evidence" value="ECO:0007669"/>
    <property type="project" value="TreeGrafter"/>
</dbReference>
<gene>
    <name evidence="2" type="ORF">CC84DRAFT_1221194</name>
</gene>
<sequence>MELLKSIDNQFMLGPSILLTPVLAPFLRESQGVFPDEVHAVPGQNVTLEAPLEHIPVYVRGGTVIAYQTPANTTTHMKQNPWTIIAALDSNQAASGELFLHDGVTIDPEDAKVFQFSDNVFSIAVEGDYDGHATPLEMIEIVGWHGKPVQKTLVGSGGQKPNLYEDAECRSGEGANKVNVDGLHGMTEDGTFARNLIIQFE</sequence>
<name>A0A177C4W2_9PLEO</name>
<dbReference type="InParanoid" id="A0A177C4W2"/>